<proteinExistence type="predicted"/>
<dbReference type="InterPro" id="IPR005149">
    <property type="entry name" value="Tscrpt_reg_PadR_N"/>
</dbReference>
<accession>A0A7X6A0I3</accession>
<sequence length="193" mass="22241">MAGVSNPLGLVVLAFLQERPMHPYELGRLLKARNKQESIKYRHASLYMVVKQLLRDGYIESQETTRAGQLPERTVYALTPSGQEVLTEQMRELVAVPVKEYPRFEAALALIVVLPPDDVAALLGERLEALKLRIDELRERARPREDVEWVHKIEYEYELALAEAEQKFVRRLRSQVAEGDVGTLWSRLHPRRS</sequence>
<dbReference type="PANTHER" id="PTHR33169">
    <property type="entry name" value="PADR-FAMILY TRANSCRIPTIONAL REGULATOR"/>
    <property type="match status" value="1"/>
</dbReference>
<name>A0A7X6A0I3_9ACTN</name>
<dbReference type="Proteomes" id="UP000555407">
    <property type="component" value="Unassembled WGS sequence"/>
</dbReference>
<feature type="domain" description="Transcription regulator PadR N-terminal" evidence="1">
    <location>
        <begin position="12"/>
        <end position="88"/>
    </location>
</feature>
<dbReference type="Pfam" id="PF03551">
    <property type="entry name" value="PadR"/>
    <property type="match status" value="1"/>
</dbReference>
<dbReference type="InterPro" id="IPR052509">
    <property type="entry name" value="Metal_resp_DNA-bind_regulator"/>
</dbReference>
<keyword evidence="3" id="KW-1185">Reference proteome</keyword>
<comment type="caution">
    <text evidence="2">The sequence shown here is derived from an EMBL/GenBank/DDBJ whole genome shotgun (WGS) entry which is preliminary data.</text>
</comment>
<keyword evidence="2" id="KW-0238">DNA-binding</keyword>
<dbReference type="InterPro" id="IPR036390">
    <property type="entry name" value="WH_DNA-bd_sf"/>
</dbReference>
<gene>
    <name evidence="2" type="ORF">BJY22_002705</name>
</gene>
<evidence type="ECO:0000313" key="3">
    <source>
        <dbReference type="Proteomes" id="UP000555407"/>
    </source>
</evidence>
<dbReference type="PANTHER" id="PTHR33169:SF14">
    <property type="entry name" value="TRANSCRIPTIONAL REGULATOR RV3488"/>
    <property type="match status" value="1"/>
</dbReference>
<reference evidence="2 3" key="1">
    <citation type="submission" date="2020-03" db="EMBL/GenBank/DDBJ databases">
        <title>Sequencing the genomes of 1000 actinobacteria strains.</title>
        <authorList>
            <person name="Klenk H.-P."/>
        </authorList>
    </citation>
    <scope>NUCLEOTIDE SEQUENCE [LARGE SCALE GENOMIC DNA]</scope>
    <source>
        <strain evidence="2 3">DSM 45490</strain>
    </source>
</reference>
<dbReference type="AlphaFoldDB" id="A0A7X6A0I3"/>
<dbReference type="EMBL" id="JAASRO010000001">
    <property type="protein sequence ID" value="NIK56988.1"/>
    <property type="molecule type" value="Genomic_DNA"/>
</dbReference>
<dbReference type="SUPFAM" id="SSF46785">
    <property type="entry name" value="Winged helix' DNA-binding domain"/>
    <property type="match status" value="1"/>
</dbReference>
<dbReference type="RefSeq" id="WP_202891101.1">
    <property type="nucleotide sequence ID" value="NZ_JAASRO010000001.1"/>
</dbReference>
<organism evidence="2 3">
    <name type="scientific">Kribbella shirazensis</name>
    <dbReference type="NCBI Taxonomy" id="1105143"/>
    <lineage>
        <taxon>Bacteria</taxon>
        <taxon>Bacillati</taxon>
        <taxon>Actinomycetota</taxon>
        <taxon>Actinomycetes</taxon>
        <taxon>Propionibacteriales</taxon>
        <taxon>Kribbellaceae</taxon>
        <taxon>Kribbella</taxon>
    </lineage>
</organism>
<dbReference type="GO" id="GO:0003677">
    <property type="term" value="F:DNA binding"/>
    <property type="evidence" value="ECO:0007669"/>
    <property type="project" value="UniProtKB-KW"/>
</dbReference>
<evidence type="ECO:0000259" key="1">
    <source>
        <dbReference type="Pfam" id="PF03551"/>
    </source>
</evidence>
<protein>
    <submittedName>
        <fullName evidence="2">DNA-binding PadR family transcriptional regulator</fullName>
    </submittedName>
</protein>
<dbReference type="InterPro" id="IPR036388">
    <property type="entry name" value="WH-like_DNA-bd_sf"/>
</dbReference>
<evidence type="ECO:0000313" key="2">
    <source>
        <dbReference type="EMBL" id="NIK56988.1"/>
    </source>
</evidence>
<dbReference type="Gene3D" id="1.10.10.10">
    <property type="entry name" value="Winged helix-like DNA-binding domain superfamily/Winged helix DNA-binding domain"/>
    <property type="match status" value="1"/>
</dbReference>